<evidence type="ECO:0008006" key="3">
    <source>
        <dbReference type="Google" id="ProtNLM"/>
    </source>
</evidence>
<accession>S9PE11</accession>
<keyword evidence="2" id="KW-1185">Reference proteome</keyword>
<dbReference type="Proteomes" id="UP000011682">
    <property type="component" value="Unassembled WGS sequence"/>
</dbReference>
<name>S9PE11_CYSF2</name>
<evidence type="ECO:0000313" key="2">
    <source>
        <dbReference type="Proteomes" id="UP000011682"/>
    </source>
</evidence>
<comment type="caution">
    <text evidence="1">The sequence shown here is derived from an EMBL/GenBank/DDBJ whole genome shotgun (WGS) entry which is preliminary data.</text>
</comment>
<gene>
    <name evidence="1" type="ORF">D187_001084</name>
</gene>
<dbReference type="AlphaFoldDB" id="S9PE11"/>
<dbReference type="eggNOG" id="COG1397">
    <property type="taxonomic scope" value="Bacteria"/>
</dbReference>
<proteinExistence type="predicted"/>
<organism evidence="1 2">
    <name type="scientific">Cystobacter fuscus (strain ATCC 25194 / DSM 2262 / NBRC 100088 / M29)</name>
    <dbReference type="NCBI Taxonomy" id="1242864"/>
    <lineage>
        <taxon>Bacteria</taxon>
        <taxon>Pseudomonadati</taxon>
        <taxon>Myxococcota</taxon>
        <taxon>Myxococcia</taxon>
        <taxon>Myxococcales</taxon>
        <taxon>Cystobacterineae</taxon>
        <taxon>Archangiaceae</taxon>
        <taxon>Cystobacter</taxon>
    </lineage>
</organism>
<sequence length="221" mass="24359">MVGGRWASSSFTTMIPPRTQTLYRPVGLLELELILDAGSRAFPPRLPEQPIFYPVLNAGYAEQIARDWNPPDVRSGFAGYVTSFEVEADYLRAFDVKVVGDSRHQELWVPSGELAAFNAHLASLIQVSAVWFGASYTGPVPTSAQLRDLSPREQLRALDVLRRDDTAAFQALVQREWKLVFCNHALWRSLASGASEAGTCEALAALWRSSPRAALALPECP</sequence>
<reference evidence="1" key="1">
    <citation type="submission" date="2013-05" db="EMBL/GenBank/DDBJ databases">
        <title>Genome assembly of Cystobacter fuscus DSM 2262.</title>
        <authorList>
            <person name="Sharma G."/>
            <person name="Khatri I."/>
            <person name="Kaur C."/>
            <person name="Mayilraj S."/>
            <person name="Subramanian S."/>
        </authorList>
    </citation>
    <scope>NUCLEOTIDE SEQUENCE [LARGE SCALE GENOMIC DNA]</scope>
    <source>
        <strain evidence="1">DSM 2262</strain>
    </source>
</reference>
<dbReference type="EMBL" id="ANAH02000010">
    <property type="protein sequence ID" value="EPX61301.1"/>
    <property type="molecule type" value="Genomic_DNA"/>
</dbReference>
<protein>
    <recommendedName>
        <fullName evidence="3">ADP-ribosylation/crystallin J1</fullName>
    </recommendedName>
</protein>
<evidence type="ECO:0000313" key="1">
    <source>
        <dbReference type="EMBL" id="EPX61301.1"/>
    </source>
</evidence>